<dbReference type="GO" id="GO:0005737">
    <property type="term" value="C:cytoplasm"/>
    <property type="evidence" value="ECO:0007669"/>
    <property type="project" value="UniProtKB-ARBA"/>
</dbReference>
<dbReference type="EMBL" id="AP013353">
    <property type="protein sequence ID" value="BAP01320.1"/>
    <property type="molecule type" value="Genomic_DNA"/>
</dbReference>
<keyword evidence="3" id="KW-0808">Transferase</keyword>
<evidence type="ECO:0000259" key="4">
    <source>
        <dbReference type="SMART" id="SM00967"/>
    </source>
</evidence>
<dbReference type="KEGG" id="mcm:MCAL160_1006"/>
<evidence type="ECO:0000313" key="5">
    <source>
        <dbReference type="EMBL" id="BAP01320.1"/>
    </source>
</evidence>
<dbReference type="GO" id="GO:0003723">
    <property type="term" value="F:RNA binding"/>
    <property type="evidence" value="ECO:0007669"/>
    <property type="project" value="InterPro"/>
</dbReference>
<dbReference type="InterPro" id="IPR029028">
    <property type="entry name" value="Alpha/beta_knot_MTases"/>
</dbReference>
<proteinExistence type="inferred from homology"/>
<keyword evidence="2 5" id="KW-0489">Methyltransferase</keyword>
<dbReference type="Gene3D" id="3.30.1330.30">
    <property type="match status" value="1"/>
</dbReference>
<reference evidence="5" key="3">
    <citation type="journal article" date="2019" name="Vet. Microbiol.">
        <title>Mutations associated with change of susceptibility to lincosamides and/or macrolides in field and laboratory-derived Mycoplasma californicum strains in Japan, and development of a rapid detection method for these mutations.</title>
        <authorList>
            <person name="Hata E."/>
            <person name="Nagai K."/>
            <person name="Murakami K."/>
        </authorList>
    </citation>
    <scope>NUCLEOTIDE SEQUENCE</scope>
    <source>
        <strain evidence="5">HAZ160_1</strain>
    </source>
</reference>
<dbReference type="InterPro" id="IPR001537">
    <property type="entry name" value="SpoU_MeTrfase"/>
</dbReference>
<dbReference type="InterPro" id="IPR013123">
    <property type="entry name" value="SpoU_subst-bd"/>
</dbReference>
<dbReference type="GO" id="GO:0032259">
    <property type="term" value="P:methylation"/>
    <property type="evidence" value="ECO:0007669"/>
    <property type="project" value="UniProtKB-KW"/>
</dbReference>
<dbReference type="PANTHER" id="PTHR43191">
    <property type="entry name" value="RRNA METHYLTRANSFERASE 3"/>
    <property type="match status" value="1"/>
</dbReference>
<accession>A0AAT9F8R3</accession>
<evidence type="ECO:0000256" key="1">
    <source>
        <dbReference type="ARBA" id="ARBA00007228"/>
    </source>
</evidence>
<dbReference type="GO" id="GO:0008173">
    <property type="term" value="F:RNA methyltransferase activity"/>
    <property type="evidence" value="ECO:0007669"/>
    <property type="project" value="InterPro"/>
</dbReference>
<dbReference type="InterPro" id="IPR051259">
    <property type="entry name" value="rRNA_Methyltransferase"/>
</dbReference>
<dbReference type="SUPFAM" id="SSF75217">
    <property type="entry name" value="alpha/beta knot"/>
    <property type="match status" value="1"/>
</dbReference>
<reference evidence="5" key="4">
    <citation type="submission" date="2024-06" db="EMBL/GenBank/DDBJ databases">
        <authorList>
            <consortium name="Mycoplasma californicum genome sequencing consortium"/>
            <person name="Hata E."/>
            <person name="Tanaka K."/>
            <person name="Tamamura Y."/>
        </authorList>
    </citation>
    <scope>NUCLEOTIDE SEQUENCE</scope>
    <source>
        <strain evidence="5">HAZ160_1</strain>
    </source>
</reference>
<reference evidence="5" key="1">
    <citation type="journal article" date="2014" name="Appl. Environ. Microbiol.">
        <title>Molecular Epidemiology of Cases of Mycoplasma californicum Infection in Japan.</title>
        <authorList>
            <person name="Hata E."/>
            <person name="Suzuki K."/>
            <person name="Hanyu H."/>
            <person name="Itoh M."/>
            <person name="Higuchi H."/>
            <person name="Kobayashi H."/>
        </authorList>
    </citation>
    <scope>NUCLEOTIDE SEQUENCE</scope>
    <source>
        <strain evidence="5">HAZ160_1</strain>
    </source>
</reference>
<dbReference type="InterPro" id="IPR053888">
    <property type="entry name" value="MRM3-like_sub_bind"/>
</dbReference>
<reference evidence="5" key="2">
    <citation type="journal article" date="2014" name="Genome Announc.">
        <title>Complete Genome Sequence of Mycoplasma californicum Strain HAZ160_1 from Bovine Mastitic Milk in Japan.</title>
        <authorList>
            <person name="Hata E."/>
            <person name="Murakami K."/>
        </authorList>
    </citation>
    <scope>NUCLEOTIDE SEQUENCE</scope>
    <source>
        <strain evidence="5">HAZ160_1</strain>
    </source>
</reference>
<dbReference type="SMART" id="SM00967">
    <property type="entry name" value="SpoU_sub_bind"/>
    <property type="match status" value="1"/>
</dbReference>
<protein>
    <submittedName>
        <fullName evidence="5">tRNA/rRNA methyltransferase</fullName>
    </submittedName>
</protein>
<dbReference type="Pfam" id="PF22435">
    <property type="entry name" value="MRM3-like_sub_bind"/>
    <property type="match status" value="1"/>
</dbReference>
<feature type="domain" description="RNA 2-O ribose methyltransferase substrate binding" evidence="4">
    <location>
        <begin position="42"/>
        <end position="104"/>
    </location>
</feature>
<gene>
    <name evidence="5" type="primary">spoU</name>
    <name evidence="5" type="ORF">MCAL160_1006</name>
</gene>
<evidence type="ECO:0000256" key="2">
    <source>
        <dbReference type="ARBA" id="ARBA00022603"/>
    </source>
</evidence>
<evidence type="ECO:0000256" key="3">
    <source>
        <dbReference type="ARBA" id="ARBA00022679"/>
    </source>
</evidence>
<dbReference type="PANTHER" id="PTHR43191:SF2">
    <property type="entry name" value="RRNA METHYLTRANSFERASE 3, MITOCHONDRIAL"/>
    <property type="match status" value="1"/>
</dbReference>
<comment type="similarity">
    <text evidence="1">Belongs to the class IV-like SAM-binding methyltransferase superfamily. RNA methyltransferase TrmH family.</text>
</comment>
<dbReference type="GO" id="GO:0006396">
    <property type="term" value="P:RNA processing"/>
    <property type="evidence" value="ECO:0007669"/>
    <property type="project" value="InterPro"/>
</dbReference>
<dbReference type="Gene3D" id="3.40.1280.10">
    <property type="match status" value="1"/>
</dbReference>
<dbReference type="SUPFAM" id="SSF55315">
    <property type="entry name" value="L30e-like"/>
    <property type="match status" value="1"/>
</dbReference>
<organism evidence="5">
    <name type="scientific">Mycoplasmopsis californica HAZ160_1</name>
    <dbReference type="NCBI Taxonomy" id="1397850"/>
    <lineage>
        <taxon>Bacteria</taxon>
        <taxon>Bacillati</taxon>
        <taxon>Mycoplasmatota</taxon>
        <taxon>Mycoplasmoidales</taxon>
        <taxon>Metamycoplasmataceae</taxon>
        <taxon>Mycoplasmopsis</taxon>
    </lineage>
</organism>
<dbReference type="Pfam" id="PF00588">
    <property type="entry name" value="SpoU_methylase"/>
    <property type="match status" value="1"/>
</dbReference>
<dbReference type="CDD" id="cd18095">
    <property type="entry name" value="SpoU-like_rRNA-MTase"/>
    <property type="match status" value="1"/>
</dbReference>
<name>A0AAT9F8R3_9BACT</name>
<sequence>MRLKKENIFWRIQMNKIISSTSNNLIKKIAKILAKGDEDYFVIEGLNFIKEAINSGAKIKYIFELTTQNNFTNSIKITENVLRKITFTSNPQGCVALITKPLSKKNGKNIVFCDNVQDPGNIGTIIRSALAFGYDTIFTNINTYNPKILRATQGAIFKINIINYKNAEDELKILKNTHKIYISTLSNDAENIEKIKFPIHNKVIVLGNEGHGVSEELYKYADNKIYIPIDFESLNVAVAAGIILHRSRK</sequence>
<dbReference type="AlphaFoldDB" id="A0AAT9F8R3"/>
<dbReference type="InterPro" id="IPR029026">
    <property type="entry name" value="tRNA_m1G_MTases_N"/>
</dbReference>
<dbReference type="InterPro" id="IPR029064">
    <property type="entry name" value="Ribosomal_eL30-like_sf"/>
</dbReference>